<accession>A0A9P6MRU8</accession>
<proteinExistence type="predicted"/>
<keyword evidence="3" id="KW-1185">Reference proteome</keyword>
<dbReference type="Proteomes" id="UP000703661">
    <property type="component" value="Unassembled WGS sequence"/>
</dbReference>
<organism evidence="2 3">
    <name type="scientific">Entomortierella chlamydospora</name>
    <dbReference type="NCBI Taxonomy" id="101097"/>
    <lineage>
        <taxon>Eukaryota</taxon>
        <taxon>Fungi</taxon>
        <taxon>Fungi incertae sedis</taxon>
        <taxon>Mucoromycota</taxon>
        <taxon>Mortierellomycotina</taxon>
        <taxon>Mortierellomycetes</taxon>
        <taxon>Mortierellales</taxon>
        <taxon>Mortierellaceae</taxon>
        <taxon>Entomortierella</taxon>
    </lineage>
</organism>
<feature type="coiled-coil region" evidence="1">
    <location>
        <begin position="136"/>
        <end position="163"/>
    </location>
</feature>
<evidence type="ECO:0000313" key="2">
    <source>
        <dbReference type="EMBL" id="KAG0011421.1"/>
    </source>
</evidence>
<keyword evidence="1" id="KW-0175">Coiled coil</keyword>
<reference evidence="2" key="1">
    <citation type="journal article" date="2020" name="Fungal Divers.">
        <title>Resolving the Mortierellaceae phylogeny through synthesis of multi-gene phylogenetics and phylogenomics.</title>
        <authorList>
            <person name="Vandepol N."/>
            <person name="Liber J."/>
            <person name="Desiro A."/>
            <person name="Na H."/>
            <person name="Kennedy M."/>
            <person name="Barry K."/>
            <person name="Grigoriev I.V."/>
            <person name="Miller A.N."/>
            <person name="O'Donnell K."/>
            <person name="Stajich J.E."/>
            <person name="Bonito G."/>
        </authorList>
    </citation>
    <scope>NUCLEOTIDE SEQUENCE</scope>
    <source>
        <strain evidence="2">NRRL 2769</strain>
    </source>
</reference>
<dbReference type="AlphaFoldDB" id="A0A9P6MRU8"/>
<comment type="caution">
    <text evidence="2">The sequence shown here is derived from an EMBL/GenBank/DDBJ whole genome shotgun (WGS) entry which is preliminary data.</text>
</comment>
<sequence>MQHNPPVNATDANGTQSKPTISAALTTAPTSVEGAGTGTGAGANAGIGIAKTTATATNPSTSSSPISSYASWTVPSLENLYLARRASALGARYGLISPRSSTPIPGKASPAPSVMSVMMEGGTHGVSIQNKARKTLVAIRKNVETANQDLEDARQTISGMQRITELGVIEELVKRALAAVQSK</sequence>
<protein>
    <submittedName>
        <fullName evidence="2">Uncharacterized protein</fullName>
    </submittedName>
</protein>
<evidence type="ECO:0000313" key="3">
    <source>
        <dbReference type="Proteomes" id="UP000703661"/>
    </source>
</evidence>
<dbReference type="EMBL" id="JAAAID010001151">
    <property type="protein sequence ID" value="KAG0011421.1"/>
    <property type="molecule type" value="Genomic_DNA"/>
</dbReference>
<gene>
    <name evidence="2" type="ORF">BGZ80_000699</name>
</gene>
<name>A0A9P6MRU8_9FUNG</name>
<evidence type="ECO:0000256" key="1">
    <source>
        <dbReference type="SAM" id="Coils"/>
    </source>
</evidence>